<dbReference type="GO" id="GO:0005886">
    <property type="term" value="C:plasma membrane"/>
    <property type="evidence" value="ECO:0007669"/>
    <property type="project" value="UniProtKB-SubCell"/>
</dbReference>
<dbReference type="InterPro" id="IPR010432">
    <property type="entry name" value="RDD"/>
</dbReference>
<keyword evidence="2" id="KW-1003">Cell membrane</keyword>
<evidence type="ECO:0000256" key="3">
    <source>
        <dbReference type="ARBA" id="ARBA00022692"/>
    </source>
</evidence>
<keyword evidence="4 6" id="KW-1133">Transmembrane helix</keyword>
<dbReference type="PANTHER" id="PTHR36115:SF4">
    <property type="entry name" value="MEMBRANE PROTEIN"/>
    <property type="match status" value="1"/>
</dbReference>
<gene>
    <name evidence="8" type="ORF">SAMN05444411_101142</name>
</gene>
<evidence type="ECO:0000256" key="4">
    <source>
        <dbReference type="ARBA" id="ARBA00022989"/>
    </source>
</evidence>
<dbReference type="OrthoDB" id="762068at2"/>
<dbReference type="Pfam" id="PF06271">
    <property type="entry name" value="RDD"/>
    <property type="match status" value="1"/>
</dbReference>
<dbReference type="RefSeq" id="WP_090118690.1">
    <property type="nucleotide sequence ID" value="NZ_FNNJ01000001.1"/>
</dbReference>
<evidence type="ECO:0000256" key="1">
    <source>
        <dbReference type="ARBA" id="ARBA00004651"/>
    </source>
</evidence>
<protein>
    <submittedName>
        <fullName evidence="8">Uncharacterized membrane protein YckC, RDD family</fullName>
    </submittedName>
</protein>
<keyword evidence="9" id="KW-1185">Reference proteome</keyword>
<dbReference type="STRING" id="762486.SAMN05444411_101142"/>
<sequence>MNREYHLTFCKACNHQNFDSNKGIICELTNEIADFEKTCENYIENPELKSKIEASSKENFIVNKSASQSKRFVNHIIDLFFLYLFAFAFAFSLGIIISIFSPSSAHIFDTNAFGYIIAFTAGMVYFLFFEGVFGRSVGKFVTKTKVVDEFGNKPDFKTIFIRSICRFIPFDAFSFLFGENGGWHDTISNTTVIEI</sequence>
<evidence type="ECO:0000313" key="8">
    <source>
        <dbReference type="EMBL" id="SDW13966.1"/>
    </source>
</evidence>
<feature type="domain" description="RDD" evidence="7">
    <location>
        <begin position="66"/>
        <end position="177"/>
    </location>
</feature>
<reference evidence="8 9" key="1">
    <citation type="submission" date="2016-10" db="EMBL/GenBank/DDBJ databases">
        <authorList>
            <person name="de Groot N.N."/>
        </authorList>
    </citation>
    <scope>NUCLEOTIDE SEQUENCE [LARGE SCALE GENOMIC DNA]</scope>
    <source>
        <strain evidence="8 9">DSM 24956</strain>
    </source>
</reference>
<accession>A0A1H2R3E9</accession>
<name>A0A1H2R3E9_9FLAO</name>
<dbReference type="InterPro" id="IPR051791">
    <property type="entry name" value="Pra-immunoreactive"/>
</dbReference>
<evidence type="ECO:0000256" key="6">
    <source>
        <dbReference type="SAM" id="Phobius"/>
    </source>
</evidence>
<keyword evidence="5 6" id="KW-0472">Membrane</keyword>
<feature type="transmembrane region" description="Helical" evidence="6">
    <location>
        <begin position="112"/>
        <end position="133"/>
    </location>
</feature>
<evidence type="ECO:0000313" key="9">
    <source>
        <dbReference type="Proteomes" id="UP000199595"/>
    </source>
</evidence>
<evidence type="ECO:0000259" key="7">
    <source>
        <dbReference type="Pfam" id="PF06271"/>
    </source>
</evidence>
<evidence type="ECO:0000256" key="2">
    <source>
        <dbReference type="ARBA" id="ARBA00022475"/>
    </source>
</evidence>
<feature type="transmembrane region" description="Helical" evidence="6">
    <location>
        <begin position="79"/>
        <end position="100"/>
    </location>
</feature>
<dbReference type="AlphaFoldDB" id="A0A1H2R3E9"/>
<dbReference type="Proteomes" id="UP000199595">
    <property type="component" value="Unassembled WGS sequence"/>
</dbReference>
<organism evidence="8 9">
    <name type="scientific">Lutibacter oricola</name>
    <dbReference type="NCBI Taxonomy" id="762486"/>
    <lineage>
        <taxon>Bacteria</taxon>
        <taxon>Pseudomonadati</taxon>
        <taxon>Bacteroidota</taxon>
        <taxon>Flavobacteriia</taxon>
        <taxon>Flavobacteriales</taxon>
        <taxon>Flavobacteriaceae</taxon>
        <taxon>Lutibacter</taxon>
    </lineage>
</organism>
<dbReference type="EMBL" id="FNNJ01000001">
    <property type="protein sequence ID" value="SDW13966.1"/>
    <property type="molecule type" value="Genomic_DNA"/>
</dbReference>
<comment type="subcellular location">
    <subcellularLocation>
        <location evidence="1">Cell membrane</location>
        <topology evidence="1">Multi-pass membrane protein</topology>
    </subcellularLocation>
</comment>
<keyword evidence="3 6" id="KW-0812">Transmembrane</keyword>
<evidence type="ECO:0000256" key="5">
    <source>
        <dbReference type="ARBA" id="ARBA00023136"/>
    </source>
</evidence>
<dbReference type="PANTHER" id="PTHR36115">
    <property type="entry name" value="PROLINE-RICH ANTIGEN HOMOLOG-RELATED"/>
    <property type="match status" value="1"/>
</dbReference>
<proteinExistence type="predicted"/>